<proteinExistence type="predicted"/>
<dbReference type="AlphaFoldDB" id="A0A1X7TFM6"/>
<dbReference type="InParanoid" id="A0A1X7TFM6"/>
<evidence type="ECO:0000313" key="1">
    <source>
        <dbReference type="EnsemblMetazoa" id="Aqu2.1.13318_001"/>
    </source>
</evidence>
<reference evidence="1" key="1">
    <citation type="submission" date="2017-05" db="UniProtKB">
        <authorList>
            <consortium name="EnsemblMetazoa"/>
        </authorList>
    </citation>
    <scope>IDENTIFICATION</scope>
</reference>
<dbReference type="EnsemblMetazoa" id="Aqu2.1.13318_001">
    <property type="protein sequence ID" value="Aqu2.1.13318_001"/>
    <property type="gene ID" value="Aqu2.1.13318"/>
</dbReference>
<organism evidence="1">
    <name type="scientific">Amphimedon queenslandica</name>
    <name type="common">Sponge</name>
    <dbReference type="NCBI Taxonomy" id="400682"/>
    <lineage>
        <taxon>Eukaryota</taxon>
        <taxon>Metazoa</taxon>
        <taxon>Porifera</taxon>
        <taxon>Demospongiae</taxon>
        <taxon>Heteroscleromorpha</taxon>
        <taxon>Haplosclerida</taxon>
        <taxon>Niphatidae</taxon>
        <taxon>Amphimedon</taxon>
    </lineage>
</organism>
<name>A0A1X7TFM6_AMPQE</name>
<sequence length="42" mass="4956">DKFPQLWFPNLSILHVMDQHSSTYQHNSTIGEREEDTILSIQ</sequence>
<protein>
    <submittedName>
        <fullName evidence="1">Uncharacterized protein</fullName>
    </submittedName>
</protein>
<accession>A0A1X7TFM6</accession>